<accession>A0AAD8KJJ2</accession>
<dbReference type="PANTHER" id="PTHR24559">
    <property type="entry name" value="TRANSPOSON TY3-I GAG-POL POLYPROTEIN"/>
    <property type="match status" value="1"/>
</dbReference>
<name>A0AAD8KJJ2_TARER</name>
<dbReference type="PANTHER" id="PTHR24559:SF431">
    <property type="entry name" value="RNA-DIRECTED DNA POLYMERASE HOMOLOG"/>
    <property type="match status" value="1"/>
</dbReference>
<dbReference type="InterPro" id="IPR053134">
    <property type="entry name" value="RNA-dir_DNA_polymerase"/>
</dbReference>
<dbReference type="CDD" id="cd01647">
    <property type="entry name" value="RT_LTR"/>
    <property type="match status" value="1"/>
</dbReference>
<evidence type="ECO:0000313" key="2">
    <source>
        <dbReference type="EMBL" id="KAK1424102.1"/>
    </source>
</evidence>
<dbReference type="EMBL" id="JAUHHV010000005">
    <property type="protein sequence ID" value="KAK1424102.1"/>
    <property type="molecule type" value="Genomic_DNA"/>
</dbReference>
<protein>
    <recommendedName>
        <fullName evidence="1">Reverse transcriptase domain-containing protein</fullName>
    </recommendedName>
</protein>
<dbReference type="Proteomes" id="UP001229421">
    <property type="component" value="Unassembled WGS sequence"/>
</dbReference>
<dbReference type="Gene3D" id="3.30.70.270">
    <property type="match status" value="2"/>
</dbReference>
<gene>
    <name evidence="2" type="ORF">QVD17_19414</name>
</gene>
<dbReference type="InterPro" id="IPR043502">
    <property type="entry name" value="DNA/RNA_pol_sf"/>
</dbReference>
<evidence type="ECO:0000259" key="1">
    <source>
        <dbReference type="Pfam" id="PF00078"/>
    </source>
</evidence>
<sequence length="169" mass="19981">MEPSDQEDTTFMTPIDIYCYIAMPFGLRNACATYQRLVNMMFKDQLGDTMEVYIEDMVVKSERKEDQHKDLETTFNILDKYNMKLNPSKCHFGVKAGKFLGYIKTIINLKSPRNVKDFQRLTGRVATLNRFISRSSEKCKEFYDTLRKNKNFEWTEKHEAALKDTYPQR</sequence>
<dbReference type="AlphaFoldDB" id="A0AAD8KJJ2"/>
<dbReference type="InterPro" id="IPR000477">
    <property type="entry name" value="RT_dom"/>
</dbReference>
<proteinExistence type="predicted"/>
<organism evidence="2 3">
    <name type="scientific">Tagetes erecta</name>
    <name type="common">African marigold</name>
    <dbReference type="NCBI Taxonomy" id="13708"/>
    <lineage>
        <taxon>Eukaryota</taxon>
        <taxon>Viridiplantae</taxon>
        <taxon>Streptophyta</taxon>
        <taxon>Embryophyta</taxon>
        <taxon>Tracheophyta</taxon>
        <taxon>Spermatophyta</taxon>
        <taxon>Magnoliopsida</taxon>
        <taxon>eudicotyledons</taxon>
        <taxon>Gunneridae</taxon>
        <taxon>Pentapetalae</taxon>
        <taxon>asterids</taxon>
        <taxon>campanulids</taxon>
        <taxon>Asterales</taxon>
        <taxon>Asteraceae</taxon>
        <taxon>Asteroideae</taxon>
        <taxon>Heliantheae alliance</taxon>
        <taxon>Tageteae</taxon>
        <taxon>Tagetes</taxon>
    </lineage>
</organism>
<evidence type="ECO:0000313" key="3">
    <source>
        <dbReference type="Proteomes" id="UP001229421"/>
    </source>
</evidence>
<feature type="domain" description="Reverse transcriptase" evidence="1">
    <location>
        <begin position="15"/>
        <end position="103"/>
    </location>
</feature>
<keyword evidence="3" id="KW-1185">Reference proteome</keyword>
<dbReference type="InterPro" id="IPR043128">
    <property type="entry name" value="Rev_trsase/Diguanyl_cyclase"/>
</dbReference>
<reference evidence="2" key="1">
    <citation type="journal article" date="2023" name="bioRxiv">
        <title>Improved chromosome-level genome assembly for marigold (Tagetes erecta).</title>
        <authorList>
            <person name="Jiang F."/>
            <person name="Yuan L."/>
            <person name="Wang S."/>
            <person name="Wang H."/>
            <person name="Xu D."/>
            <person name="Wang A."/>
            <person name="Fan W."/>
        </authorList>
    </citation>
    <scope>NUCLEOTIDE SEQUENCE</scope>
    <source>
        <strain evidence="2">WSJ</strain>
        <tissue evidence="2">Leaf</tissue>
    </source>
</reference>
<dbReference type="Pfam" id="PF00078">
    <property type="entry name" value="RVT_1"/>
    <property type="match status" value="1"/>
</dbReference>
<dbReference type="SUPFAM" id="SSF56672">
    <property type="entry name" value="DNA/RNA polymerases"/>
    <property type="match status" value="1"/>
</dbReference>
<comment type="caution">
    <text evidence="2">The sequence shown here is derived from an EMBL/GenBank/DDBJ whole genome shotgun (WGS) entry which is preliminary data.</text>
</comment>